<evidence type="ECO:0000313" key="3">
    <source>
        <dbReference type="Proteomes" id="UP000094960"/>
    </source>
</evidence>
<name>A0A1D7Y8N0_9ACTN</name>
<gene>
    <name evidence="2" type="ORF">BFF78_12925</name>
</gene>
<sequence length="68" mass="7152">MKTFRRRIPGKKSAMAAMILGVTLLVAPTATAATESPKPQSPGFDVCVHSAGPAGRYFYPGFANVPCI</sequence>
<keyword evidence="1" id="KW-0732">Signal</keyword>
<dbReference type="RefSeq" id="WP_069778469.1">
    <property type="nucleotide sequence ID" value="NZ_CP017248.1"/>
</dbReference>
<reference evidence="3" key="1">
    <citation type="submission" date="2016-09" db="EMBL/GenBank/DDBJ databases">
        <title>Streptomyces puniciscabiei strain:TW1S1 Genome sequencing and assembly.</title>
        <authorList>
            <person name="Kim M.-K."/>
            <person name="Kim S.B."/>
        </authorList>
    </citation>
    <scope>NUCLEOTIDE SEQUENCE [LARGE SCALE GENOMIC DNA]</scope>
    <source>
        <strain evidence="3">TW1S1</strain>
    </source>
</reference>
<dbReference type="KEGG" id="spun:BFF78_12925"/>
<dbReference type="AlphaFoldDB" id="A0A1D7Y8N0"/>
<protein>
    <submittedName>
        <fullName evidence="2">Uncharacterized protein</fullName>
    </submittedName>
</protein>
<evidence type="ECO:0000256" key="1">
    <source>
        <dbReference type="SAM" id="SignalP"/>
    </source>
</evidence>
<feature type="signal peptide" evidence="1">
    <location>
        <begin position="1"/>
        <end position="32"/>
    </location>
</feature>
<accession>A0A1D7Y8N0</accession>
<dbReference type="Proteomes" id="UP000094960">
    <property type="component" value="Chromosome"/>
</dbReference>
<feature type="chain" id="PRO_5009102679" evidence="1">
    <location>
        <begin position="33"/>
        <end position="68"/>
    </location>
</feature>
<keyword evidence="3" id="KW-1185">Reference proteome</keyword>
<organism evidence="2 3">
    <name type="scientific">Streptomyces fodineus</name>
    <dbReference type="NCBI Taxonomy" id="1904616"/>
    <lineage>
        <taxon>Bacteria</taxon>
        <taxon>Bacillati</taxon>
        <taxon>Actinomycetota</taxon>
        <taxon>Actinomycetes</taxon>
        <taxon>Kitasatosporales</taxon>
        <taxon>Streptomycetaceae</taxon>
        <taxon>Streptomyces</taxon>
    </lineage>
</organism>
<evidence type="ECO:0000313" key="2">
    <source>
        <dbReference type="EMBL" id="AOR31830.1"/>
    </source>
</evidence>
<dbReference type="EMBL" id="CP017248">
    <property type="protein sequence ID" value="AOR31830.1"/>
    <property type="molecule type" value="Genomic_DNA"/>
</dbReference>
<proteinExistence type="predicted"/>